<proteinExistence type="predicted"/>
<accession>A0ACB8B8P8</accession>
<protein>
    <submittedName>
        <fullName evidence="1">Uncharacterized protein</fullName>
    </submittedName>
</protein>
<dbReference type="Proteomes" id="UP000790709">
    <property type="component" value="Unassembled WGS sequence"/>
</dbReference>
<evidence type="ECO:0000313" key="2">
    <source>
        <dbReference type="Proteomes" id="UP000790709"/>
    </source>
</evidence>
<organism evidence="1 2">
    <name type="scientific">Leucogyrophana mollusca</name>
    <dbReference type="NCBI Taxonomy" id="85980"/>
    <lineage>
        <taxon>Eukaryota</taxon>
        <taxon>Fungi</taxon>
        <taxon>Dikarya</taxon>
        <taxon>Basidiomycota</taxon>
        <taxon>Agaricomycotina</taxon>
        <taxon>Agaricomycetes</taxon>
        <taxon>Agaricomycetidae</taxon>
        <taxon>Boletales</taxon>
        <taxon>Boletales incertae sedis</taxon>
        <taxon>Leucogyrophana</taxon>
    </lineage>
</organism>
<gene>
    <name evidence="1" type="ORF">BV22DRAFT_679971</name>
</gene>
<sequence length="123" mass="13840">MPTANRTESGGFATTEGTLYVSKPFRSKSSKKTCSTITFTPRKAISKGWIRYYWTVWVSGPSLPHGPLPSPSTWARVLTILQIMIMKMHSYMSTNGYLQYVPHKSDQVLKQLRHATTDAGGWN</sequence>
<name>A0ACB8B8P8_9AGAM</name>
<evidence type="ECO:0000313" key="1">
    <source>
        <dbReference type="EMBL" id="KAH7922121.1"/>
    </source>
</evidence>
<keyword evidence="2" id="KW-1185">Reference proteome</keyword>
<dbReference type="EMBL" id="MU266497">
    <property type="protein sequence ID" value="KAH7922121.1"/>
    <property type="molecule type" value="Genomic_DNA"/>
</dbReference>
<comment type="caution">
    <text evidence="1">The sequence shown here is derived from an EMBL/GenBank/DDBJ whole genome shotgun (WGS) entry which is preliminary data.</text>
</comment>
<reference evidence="1" key="1">
    <citation type="journal article" date="2021" name="New Phytol.">
        <title>Evolutionary innovations through gain and loss of genes in the ectomycorrhizal Boletales.</title>
        <authorList>
            <person name="Wu G."/>
            <person name="Miyauchi S."/>
            <person name="Morin E."/>
            <person name="Kuo A."/>
            <person name="Drula E."/>
            <person name="Varga T."/>
            <person name="Kohler A."/>
            <person name="Feng B."/>
            <person name="Cao Y."/>
            <person name="Lipzen A."/>
            <person name="Daum C."/>
            <person name="Hundley H."/>
            <person name="Pangilinan J."/>
            <person name="Johnson J."/>
            <person name="Barry K."/>
            <person name="LaButti K."/>
            <person name="Ng V."/>
            <person name="Ahrendt S."/>
            <person name="Min B."/>
            <person name="Choi I.G."/>
            <person name="Park H."/>
            <person name="Plett J.M."/>
            <person name="Magnuson J."/>
            <person name="Spatafora J.W."/>
            <person name="Nagy L.G."/>
            <person name="Henrissat B."/>
            <person name="Grigoriev I.V."/>
            <person name="Yang Z.L."/>
            <person name="Xu J."/>
            <person name="Martin F.M."/>
        </authorList>
    </citation>
    <scope>NUCLEOTIDE SEQUENCE</scope>
    <source>
        <strain evidence="1">KUC20120723A-06</strain>
    </source>
</reference>